<dbReference type="Proteomes" id="UP000596742">
    <property type="component" value="Unassembled WGS sequence"/>
</dbReference>
<dbReference type="OrthoDB" id="5955810at2759"/>
<organism evidence="1 2">
    <name type="scientific">Mytilus galloprovincialis</name>
    <name type="common">Mediterranean mussel</name>
    <dbReference type="NCBI Taxonomy" id="29158"/>
    <lineage>
        <taxon>Eukaryota</taxon>
        <taxon>Metazoa</taxon>
        <taxon>Spiralia</taxon>
        <taxon>Lophotrochozoa</taxon>
        <taxon>Mollusca</taxon>
        <taxon>Bivalvia</taxon>
        <taxon>Autobranchia</taxon>
        <taxon>Pteriomorphia</taxon>
        <taxon>Mytilida</taxon>
        <taxon>Mytiloidea</taxon>
        <taxon>Mytilidae</taxon>
        <taxon>Mytilinae</taxon>
        <taxon>Mytilus</taxon>
    </lineage>
</organism>
<dbReference type="AlphaFoldDB" id="A0A8B6FED4"/>
<sequence>METKTFTSKKKEGFNFDLFGAIFAKINIGLGFNLKKEEKEKVENLSKDIDTKAITLGAPPPANGDATTWASNVKKGPVPMNYKLDSRKLIH</sequence>
<gene>
    <name evidence="1" type="ORF">MGAL_10B037659</name>
</gene>
<reference evidence="1" key="1">
    <citation type="submission" date="2018-11" db="EMBL/GenBank/DDBJ databases">
        <authorList>
            <person name="Alioto T."/>
            <person name="Alioto T."/>
        </authorList>
    </citation>
    <scope>NUCLEOTIDE SEQUENCE</scope>
</reference>
<dbReference type="EMBL" id="UYJE01006663">
    <property type="protein sequence ID" value="VDI47884.1"/>
    <property type="molecule type" value="Genomic_DNA"/>
</dbReference>
<evidence type="ECO:0000313" key="2">
    <source>
        <dbReference type="Proteomes" id="UP000596742"/>
    </source>
</evidence>
<proteinExistence type="predicted"/>
<evidence type="ECO:0000313" key="1">
    <source>
        <dbReference type="EMBL" id="VDI47884.1"/>
    </source>
</evidence>
<protein>
    <submittedName>
        <fullName evidence="1">Uncharacterized protein</fullName>
    </submittedName>
</protein>
<keyword evidence="2" id="KW-1185">Reference proteome</keyword>
<accession>A0A8B6FED4</accession>
<name>A0A8B6FED4_MYTGA</name>
<comment type="caution">
    <text evidence="1">The sequence shown here is derived from an EMBL/GenBank/DDBJ whole genome shotgun (WGS) entry which is preliminary data.</text>
</comment>